<dbReference type="GO" id="GO:0070402">
    <property type="term" value="F:NADPH binding"/>
    <property type="evidence" value="ECO:0007669"/>
    <property type="project" value="TreeGrafter"/>
</dbReference>
<dbReference type="PANTHER" id="PTHR48106">
    <property type="entry name" value="QUINONE OXIDOREDUCTASE PIG3-RELATED"/>
    <property type="match status" value="1"/>
</dbReference>
<dbReference type="RefSeq" id="WP_220191835.1">
    <property type="nucleotide sequence ID" value="NZ_BNJF01000001.1"/>
</dbReference>
<dbReference type="GO" id="GO:0016651">
    <property type="term" value="F:oxidoreductase activity, acting on NAD(P)H"/>
    <property type="evidence" value="ECO:0007669"/>
    <property type="project" value="TreeGrafter"/>
</dbReference>
<sequence>MAEKAVFPKTHCVPIPEGVDAATAATVPASTLTALFALRCGAKLQPDETVLIHGATGFAGKLAIQVARLLGAQRVIGTGRSAAQLAKLCELGADAVIDLKQSDEALVEAFKQEAGASGYQVILDFVWGHPTELLLEALVPRELSFARHRIRFVQIGEMAGPTISLPAQALRTSGLELLGAGSGITPEAVAEGTILVWEWIKAGKLQADIEQVPLKDVESAWKRTDVYGKRIVIVP</sequence>
<keyword evidence="1" id="KW-0521">NADP</keyword>
<feature type="domain" description="Alcohol dehydrogenase-like C-terminal" evidence="3">
    <location>
        <begin position="60"/>
        <end position="174"/>
    </location>
</feature>
<accession>A0A8J3HWF7</accession>
<evidence type="ECO:0000313" key="5">
    <source>
        <dbReference type="Proteomes" id="UP000612362"/>
    </source>
</evidence>
<protein>
    <recommendedName>
        <fullName evidence="3">Alcohol dehydrogenase-like C-terminal domain-containing protein</fullName>
    </recommendedName>
</protein>
<evidence type="ECO:0000256" key="1">
    <source>
        <dbReference type="ARBA" id="ARBA00022857"/>
    </source>
</evidence>
<evidence type="ECO:0000259" key="3">
    <source>
        <dbReference type="Pfam" id="PF00107"/>
    </source>
</evidence>
<keyword evidence="2" id="KW-0560">Oxidoreductase</keyword>
<dbReference type="Gene3D" id="3.40.50.720">
    <property type="entry name" value="NAD(P)-binding Rossmann-like Domain"/>
    <property type="match status" value="1"/>
</dbReference>
<organism evidence="4 5">
    <name type="scientific">Ktedonospora formicarum</name>
    <dbReference type="NCBI Taxonomy" id="2778364"/>
    <lineage>
        <taxon>Bacteria</taxon>
        <taxon>Bacillati</taxon>
        <taxon>Chloroflexota</taxon>
        <taxon>Ktedonobacteria</taxon>
        <taxon>Ktedonobacterales</taxon>
        <taxon>Ktedonobacteraceae</taxon>
        <taxon>Ktedonospora</taxon>
    </lineage>
</organism>
<dbReference type="EMBL" id="BNJF01000001">
    <property type="protein sequence ID" value="GHO42270.1"/>
    <property type="molecule type" value="Genomic_DNA"/>
</dbReference>
<gene>
    <name evidence="4" type="ORF">KSX_04330</name>
</gene>
<evidence type="ECO:0000313" key="4">
    <source>
        <dbReference type="EMBL" id="GHO42270.1"/>
    </source>
</evidence>
<dbReference type="InterPro" id="IPR036291">
    <property type="entry name" value="NAD(P)-bd_dom_sf"/>
</dbReference>
<dbReference type="Gene3D" id="3.90.180.10">
    <property type="entry name" value="Medium-chain alcohol dehydrogenases, catalytic domain"/>
    <property type="match status" value="1"/>
</dbReference>
<dbReference type="Pfam" id="PF00107">
    <property type="entry name" value="ADH_zinc_N"/>
    <property type="match status" value="1"/>
</dbReference>
<evidence type="ECO:0000256" key="2">
    <source>
        <dbReference type="ARBA" id="ARBA00023002"/>
    </source>
</evidence>
<dbReference type="Proteomes" id="UP000612362">
    <property type="component" value="Unassembled WGS sequence"/>
</dbReference>
<dbReference type="AlphaFoldDB" id="A0A8J3HWF7"/>
<dbReference type="InterPro" id="IPR013149">
    <property type="entry name" value="ADH-like_C"/>
</dbReference>
<dbReference type="SUPFAM" id="SSF51735">
    <property type="entry name" value="NAD(P)-binding Rossmann-fold domains"/>
    <property type="match status" value="1"/>
</dbReference>
<reference evidence="4" key="1">
    <citation type="submission" date="2020-10" db="EMBL/GenBank/DDBJ databases">
        <title>Taxonomic study of unclassified bacteria belonging to the class Ktedonobacteria.</title>
        <authorList>
            <person name="Yabe S."/>
            <person name="Wang C.M."/>
            <person name="Zheng Y."/>
            <person name="Sakai Y."/>
            <person name="Cavaletti L."/>
            <person name="Monciardini P."/>
            <person name="Donadio S."/>
        </authorList>
    </citation>
    <scope>NUCLEOTIDE SEQUENCE</scope>
    <source>
        <strain evidence="4">SOSP1-1</strain>
    </source>
</reference>
<proteinExistence type="predicted"/>
<name>A0A8J3HWF7_9CHLR</name>
<keyword evidence="5" id="KW-1185">Reference proteome</keyword>
<comment type="caution">
    <text evidence="4">The sequence shown here is derived from an EMBL/GenBank/DDBJ whole genome shotgun (WGS) entry which is preliminary data.</text>
</comment>